<reference evidence="3 4" key="1">
    <citation type="submission" date="2018-06" db="EMBL/GenBank/DDBJ databases">
        <title>Complete Genomes of Monosporascus.</title>
        <authorList>
            <person name="Robinson A.J."/>
            <person name="Natvig D.O."/>
        </authorList>
    </citation>
    <scope>NUCLEOTIDE SEQUENCE [LARGE SCALE GENOMIC DNA]</scope>
    <source>
        <strain evidence="3 4">CBS 609.92</strain>
    </source>
</reference>
<dbReference type="PANTHER" id="PTHR10039:SF5">
    <property type="entry name" value="NACHT DOMAIN-CONTAINING PROTEIN"/>
    <property type="match status" value="1"/>
</dbReference>
<gene>
    <name evidence="3" type="ORF">DL762_003949</name>
</gene>
<dbReference type="InterPro" id="IPR007111">
    <property type="entry name" value="NACHT_NTPase"/>
</dbReference>
<name>A0ABY0H9R4_9PEZI</name>
<dbReference type="SUPFAM" id="SSF52540">
    <property type="entry name" value="P-loop containing nucleoside triphosphate hydrolases"/>
    <property type="match status" value="1"/>
</dbReference>
<evidence type="ECO:0000313" key="3">
    <source>
        <dbReference type="EMBL" id="RYO88064.1"/>
    </source>
</evidence>
<keyword evidence="4" id="KW-1185">Reference proteome</keyword>
<evidence type="ECO:0000313" key="4">
    <source>
        <dbReference type="Proteomes" id="UP000294003"/>
    </source>
</evidence>
<sequence length="1203" mass="136289">MDPITAFSLAANVCQFVEFTVKVVSKGNKLHSSPNDLLVEHADLYATSRNVIDLNNRLVASAKEHSQHVGSLATEFDDEIERACKAMNHVASDLLKVLDDLRMPSHKGRWRSMRQAVKAMIGKSAVDKMKNELTVQRRRLETALLSSLWAKLDLFLSTEGGKQGKEYVVPFPPETRKSTVRLLFDSSEAEPPPWQTNLVNKVLQNFWKPEEKGHVAMFSEEISSTVECQCRRQRQDQIIRQIHFEDMSDREYRIPAAHQDTFHWIFAGPNERHARRWCLFAPWLQSAEKLYWITGKPGSGKSTLMKYLSRHPQMRRSLSGWSKNLPLVTAHFYFWNSGSQAQMSLEGFYRTAIHAILSKLPQWVPEVLPNRWANSSLFGQDMRDWTIQELQEAFQKLLKKSGHSYRLCLFIDGLDEYGGDHSSLVEELSHIMAVHDVKLCVASRPWPVFERAFSTGAHLMLQDLTFPDIVRFTWSKLHNHRGFQNLVALETDYAGNLILDIADKAEGVFLWVDLVTKSLLQGLTNADRVADLQRRLEELPAGLEELYSKMFDSIDPFYMAHASRYLQIASAATGQLSALTFYFADEEDADHSLAIEPGPLTEPQRQARYEAIKTRLNACCRGFLEIPNPAPTYDPDYVPGQETRSPASPSSVAMDLDHYDPAVDLDPDIDMGADPVSVGHGDEQQTNVAKFEEDVVENFATRIGIEVKPMTVIPEPDRKVTYLHRTAKDFLESPKIRARILSMSPPGFNPYPSILDAFLLLMKTLPLEKIDQPTLWHMVRQSLGFAALADSATEVSLTRHLDELDRTASRMFHNHNLCEEDRHWTTTRWTSTDARQEVGFLSLAAEFNLKRYIMSKIELGMSIFQSGNGRPLLDYVVEDYANYPSLSEPSGIEGVTLPSLRIIKALLARGEDPNFRFNDSTTWERVLDGASNAARAREMDDTPRQAIMSHWADIIEAFITHDADPLMNRNSPLGSRIREILGHMTPQRAKDLEKRLKQTKRRWSTLGKFITPRNWKLEKPTFETTSLPVLNRLDTATVSPVEWSEFSRLAPSGCADSTETSSFKVKYRRPGVSRFVVQNPPTPPPDYNVGAGPLDRNGGSESIASARWSESTTVAVKHRLFRTPVSVETPLEPDPDAKRRKAPTDTILRRNGNGFTCLTAYSYRARPPAIVDIGCAAWEDDFAPDDHVTTFTRGHYATKPYGR</sequence>
<comment type="caution">
    <text evidence="3">The sequence shown here is derived from an EMBL/GenBank/DDBJ whole genome shotgun (WGS) entry which is preliminary data.</text>
</comment>
<dbReference type="Gene3D" id="3.40.50.300">
    <property type="entry name" value="P-loop containing nucleotide triphosphate hydrolases"/>
    <property type="match status" value="1"/>
</dbReference>
<dbReference type="Pfam" id="PF25053">
    <property type="entry name" value="DUF7791"/>
    <property type="match status" value="1"/>
</dbReference>
<feature type="domain" description="NACHT" evidence="2">
    <location>
        <begin position="289"/>
        <end position="445"/>
    </location>
</feature>
<proteinExistence type="predicted"/>
<accession>A0ABY0H9R4</accession>
<dbReference type="EMBL" id="QJNS01000092">
    <property type="protein sequence ID" value="RYO88064.1"/>
    <property type="molecule type" value="Genomic_DNA"/>
</dbReference>
<dbReference type="Proteomes" id="UP000294003">
    <property type="component" value="Unassembled WGS sequence"/>
</dbReference>
<evidence type="ECO:0000256" key="1">
    <source>
        <dbReference type="ARBA" id="ARBA00022737"/>
    </source>
</evidence>
<evidence type="ECO:0000259" key="2">
    <source>
        <dbReference type="PROSITE" id="PS50837"/>
    </source>
</evidence>
<protein>
    <recommendedName>
        <fullName evidence="2">NACHT domain-containing protein</fullName>
    </recommendedName>
</protein>
<dbReference type="InterPro" id="IPR056693">
    <property type="entry name" value="DUF7791"/>
</dbReference>
<dbReference type="PANTHER" id="PTHR10039">
    <property type="entry name" value="AMELOGENIN"/>
    <property type="match status" value="1"/>
</dbReference>
<keyword evidence="1" id="KW-0677">Repeat</keyword>
<organism evidence="3 4">
    <name type="scientific">Monosporascus cannonballus</name>
    <dbReference type="NCBI Taxonomy" id="155416"/>
    <lineage>
        <taxon>Eukaryota</taxon>
        <taxon>Fungi</taxon>
        <taxon>Dikarya</taxon>
        <taxon>Ascomycota</taxon>
        <taxon>Pezizomycotina</taxon>
        <taxon>Sordariomycetes</taxon>
        <taxon>Xylariomycetidae</taxon>
        <taxon>Xylariales</taxon>
        <taxon>Xylariales incertae sedis</taxon>
        <taxon>Monosporascus</taxon>
    </lineage>
</organism>
<dbReference type="Pfam" id="PF24883">
    <property type="entry name" value="NPHP3_N"/>
    <property type="match status" value="1"/>
</dbReference>
<dbReference type="InterPro" id="IPR056884">
    <property type="entry name" value="NPHP3-like_N"/>
</dbReference>
<dbReference type="PROSITE" id="PS50837">
    <property type="entry name" value="NACHT"/>
    <property type="match status" value="1"/>
</dbReference>
<dbReference type="InterPro" id="IPR027417">
    <property type="entry name" value="P-loop_NTPase"/>
</dbReference>